<dbReference type="OMA" id="GYPAMHY"/>
<feature type="compositionally biased region" description="Basic and acidic residues" evidence="1">
    <location>
        <begin position="65"/>
        <end position="82"/>
    </location>
</feature>
<dbReference type="Pfam" id="PF07816">
    <property type="entry name" value="DUF1645"/>
    <property type="match status" value="1"/>
</dbReference>
<dbReference type="EnsemblPlants" id="QL10p011670:mrna">
    <property type="protein sequence ID" value="QL10p011670:mrna:CDS:1"/>
    <property type="gene ID" value="QL10p011670"/>
</dbReference>
<dbReference type="GeneID" id="115963988"/>
<feature type="region of interest" description="Disordered" evidence="1">
    <location>
        <begin position="1"/>
        <end position="24"/>
    </location>
</feature>
<dbReference type="PANTHER" id="PTHR33095:SF23">
    <property type="entry name" value="DUF1645 FAMILY PROTEIN"/>
    <property type="match status" value="1"/>
</dbReference>
<keyword evidence="3" id="KW-1185">Reference proteome</keyword>
<dbReference type="RefSeq" id="XP_030939126.1">
    <property type="nucleotide sequence ID" value="XM_031083266.1"/>
</dbReference>
<dbReference type="Proteomes" id="UP000594261">
    <property type="component" value="Chromosome 10"/>
</dbReference>
<reference evidence="2 3" key="1">
    <citation type="journal article" date="2016" name="G3 (Bethesda)">
        <title>First Draft Assembly and Annotation of the Genome of a California Endemic Oak Quercus lobata Nee (Fagaceae).</title>
        <authorList>
            <person name="Sork V.L."/>
            <person name="Fitz-Gibbon S.T."/>
            <person name="Puiu D."/>
            <person name="Crepeau M."/>
            <person name="Gugger P.F."/>
            <person name="Sherman R."/>
            <person name="Stevens K."/>
            <person name="Langley C.H."/>
            <person name="Pellegrini M."/>
            <person name="Salzberg S.L."/>
        </authorList>
    </citation>
    <scope>NUCLEOTIDE SEQUENCE [LARGE SCALE GENOMIC DNA]</scope>
    <source>
        <strain evidence="2 3">cv. SW786</strain>
    </source>
</reference>
<dbReference type="FunCoup" id="A0A7N2MM99">
    <property type="interactions" value="23"/>
</dbReference>
<dbReference type="InParanoid" id="A0A7N2MM99"/>
<accession>A0A7N2MM99</accession>
<gene>
    <name evidence="2" type="primary">LOC115963988</name>
</gene>
<dbReference type="Gramene" id="QL10p011670:mrna">
    <property type="protein sequence ID" value="QL10p011670:mrna:CDS:1"/>
    <property type="gene ID" value="QL10p011670"/>
</dbReference>
<reference evidence="2" key="2">
    <citation type="submission" date="2021-01" db="UniProtKB">
        <authorList>
            <consortium name="EnsemblPlants"/>
        </authorList>
    </citation>
    <scope>IDENTIFICATION</scope>
</reference>
<sequence>MQESSVLSVSPLSPPSFNSYSSEKLSDIAARVVEELRKESESDPDSDIFNWAPKTTQPQPQQQQEEDKAKDNNSDKEKREYKEEEEEEKEDDDDDFEFAFVCRELDTTTISADEIFSNGQIRPTYPIFDQSLLLSLYDSHIEKTNTTTTATTTTRPTAISTTKAPPSSFRRPPLRKLMIEEQERDRDTSCSSSEADDLEGVPDGSYCVWTPHSSSSCKKSHSTGSSSKRWRFRDLLYRSNSDGKDTFVFLTPSKKAEKIPVRNNSTNSNSNSNSNSNKKKTTVVNKVAEENKRKSFLPYRKDLVGFFTNANGVSKSLQPF</sequence>
<dbReference type="PANTHER" id="PTHR33095">
    <property type="entry name" value="OS07G0619500 PROTEIN"/>
    <property type="match status" value="1"/>
</dbReference>
<protein>
    <submittedName>
        <fullName evidence="2">Uncharacterized protein</fullName>
    </submittedName>
</protein>
<dbReference type="KEGG" id="qlo:115963988"/>
<dbReference type="EMBL" id="LRBV02000010">
    <property type="status" value="NOT_ANNOTATED_CDS"/>
    <property type="molecule type" value="Genomic_DNA"/>
</dbReference>
<feature type="compositionally biased region" description="Acidic residues" evidence="1">
    <location>
        <begin position="83"/>
        <end position="95"/>
    </location>
</feature>
<feature type="compositionally biased region" description="Low complexity" evidence="1">
    <location>
        <begin position="146"/>
        <end position="164"/>
    </location>
</feature>
<organism evidence="2 3">
    <name type="scientific">Quercus lobata</name>
    <name type="common">Valley oak</name>
    <dbReference type="NCBI Taxonomy" id="97700"/>
    <lineage>
        <taxon>Eukaryota</taxon>
        <taxon>Viridiplantae</taxon>
        <taxon>Streptophyta</taxon>
        <taxon>Embryophyta</taxon>
        <taxon>Tracheophyta</taxon>
        <taxon>Spermatophyta</taxon>
        <taxon>Magnoliopsida</taxon>
        <taxon>eudicotyledons</taxon>
        <taxon>Gunneridae</taxon>
        <taxon>Pentapetalae</taxon>
        <taxon>rosids</taxon>
        <taxon>fabids</taxon>
        <taxon>Fagales</taxon>
        <taxon>Fagaceae</taxon>
        <taxon>Quercus</taxon>
    </lineage>
</organism>
<dbReference type="AlphaFoldDB" id="A0A7N2MM99"/>
<feature type="region of interest" description="Disordered" evidence="1">
    <location>
        <begin position="258"/>
        <end position="287"/>
    </location>
</feature>
<feature type="compositionally biased region" description="Low complexity" evidence="1">
    <location>
        <begin position="263"/>
        <end position="286"/>
    </location>
</feature>
<evidence type="ECO:0000256" key="1">
    <source>
        <dbReference type="SAM" id="MobiDB-lite"/>
    </source>
</evidence>
<feature type="region of interest" description="Disordered" evidence="1">
    <location>
        <begin position="36"/>
        <end position="95"/>
    </location>
</feature>
<feature type="region of interest" description="Disordered" evidence="1">
    <location>
        <begin position="146"/>
        <end position="171"/>
    </location>
</feature>
<proteinExistence type="predicted"/>
<evidence type="ECO:0000313" key="3">
    <source>
        <dbReference type="Proteomes" id="UP000594261"/>
    </source>
</evidence>
<name>A0A7N2MM99_QUELO</name>
<evidence type="ECO:0000313" key="2">
    <source>
        <dbReference type="EnsemblPlants" id="QL10p011670:mrna:CDS:1"/>
    </source>
</evidence>
<dbReference type="OrthoDB" id="666789at2759"/>
<dbReference type="InterPro" id="IPR012442">
    <property type="entry name" value="DUF1645_plant"/>
</dbReference>
<feature type="compositionally biased region" description="Low complexity" evidence="1">
    <location>
        <begin position="1"/>
        <end position="11"/>
    </location>
</feature>